<dbReference type="EMBL" id="FO082060">
    <property type="protein sequence ID" value="CCE22323.1"/>
    <property type="molecule type" value="Genomic_DNA"/>
</dbReference>
<dbReference type="Proteomes" id="UP000008315">
    <property type="component" value="Chromosome"/>
</dbReference>
<protein>
    <recommendedName>
        <fullName evidence="3">DUF1820 domain-containing protein</fullName>
    </recommendedName>
</protein>
<dbReference type="PATRIC" id="fig|271065.3.peg.640"/>
<name>G4T0P3_META2</name>
<dbReference type="AlphaFoldDB" id="G4T0P3"/>
<dbReference type="InterPro" id="IPR014949">
    <property type="entry name" value="DUF1820"/>
</dbReference>
<dbReference type="HOGENOM" id="CLU_160631_0_0_6"/>
<evidence type="ECO:0008006" key="3">
    <source>
        <dbReference type="Google" id="ProtNLM"/>
    </source>
</evidence>
<dbReference type="RefSeq" id="WP_014147129.1">
    <property type="nucleotide sequence ID" value="NC_016112.1"/>
</dbReference>
<sequence length="109" mass="12483">MSEKLIYKVVFVNQDQVYEIYAKNVYQGDLFGFIVVEDFVFGEKSAIVIDPSEERLRMEFEGVNRSFIPMHEIIRIDQVKKRGVAKIIAQTDSGKSSGKVSTLYSPDKK</sequence>
<organism evidence="1 2">
    <name type="scientific">Methylotuvimicrobium alcaliphilum (strain DSM 19304 / NCIMB 14124 / VKM B-2133 / 20Z)</name>
    <name type="common">Methylomicrobium alcaliphilum</name>
    <dbReference type="NCBI Taxonomy" id="1091494"/>
    <lineage>
        <taxon>Bacteria</taxon>
        <taxon>Pseudomonadati</taxon>
        <taxon>Pseudomonadota</taxon>
        <taxon>Gammaproteobacteria</taxon>
        <taxon>Methylococcales</taxon>
        <taxon>Methylococcaceae</taxon>
        <taxon>Methylotuvimicrobium</taxon>
    </lineage>
</organism>
<dbReference type="Pfam" id="PF08850">
    <property type="entry name" value="DUF1820"/>
    <property type="match status" value="1"/>
</dbReference>
<reference evidence="2" key="1">
    <citation type="journal article" date="2012" name="J. Bacteriol.">
        <title>Genome sequence of the haloalkaliphilic methanotrophic bacterium Methylomicrobium alcaliphilum 20Z.</title>
        <authorList>
            <person name="Vuilleumier S."/>
            <person name="Khmelenina V.N."/>
            <person name="Bringel F."/>
            <person name="Reshetnikov A.S."/>
            <person name="Lajus A."/>
            <person name="Mangenot S."/>
            <person name="Rouy Z."/>
            <person name="Op den Camp H.J."/>
            <person name="Jetten M.S."/>
            <person name="Dispirito A.A."/>
            <person name="Dunfield P."/>
            <person name="Klotz M.G."/>
            <person name="Semrau J.D."/>
            <person name="Stein L.Y."/>
            <person name="Barbe V."/>
            <person name="Medigue C."/>
            <person name="Trotsenko Y.A."/>
            <person name="Kalyuzhnaya M.G."/>
        </authorList>
    </citation>
    <scope>NUCLEOTIDE SEQUENCE [LARGE SCALE GENOMIC DNA]</scope>
    <source>
        <strain evidence="2">DSM 19304 / NCIMB 14124 / VKM B-2133 / 20Z</strain>
    </source>
</reference>
<dbReference type="KEGG" id="mah:MEALZ_0628"/>
<evidence type="ECO:0000313" key="2">
    <source>
        <dbReference type="Proteomes" id="UP000008315"/>
    </source>
</evidence>
<keyword evidence="2" id="KW-1185">Reference proteome</keyword>
<accession>G4T0P3</accession>
<gene>
    <name evidence="1" type="ordered locus">MEALZ_0628</name>
</gene>
<proteinExistence type="predicted"/>
<evidence type="ECO:0000313" key="1">
    <source>
        <dbReference type="EMBL" id="CCE22323.1"/>
    </source>
</evidence>